<evidence type="ECO:0000313" key="4">
    <source>
        <dbReference type="Proteomes" id="UP000054266"/>
    </source>
</evidence>
<keyword evidence="4" id="KW-1185">Reference proteome</keyword>
<evidence type="ECO:0000256" key="2">
    <source>
        <dbReference type="SAM" id="Phobius"/>
    </source>
</evidence>
<feature type="compositionally biased region" description="Basic residues" evidence="1">
    <location>
        <begin position="85"/>
        <end position="98"/>
    </location>
</feature>
<keyword evidence="2" id="KW-0812">Transmembrane</keyword>
<dbReference type="FunFam" id="3.30.1360.180:FF:000003">
    <property type="entry name" value="Type I phosphodiesterase/nucleotide pyrophosphatase family protein"/>
    <property type="match status" value="1"/>
</dbReference>
<organism evidence="3 4">
    <name type="scientific">Phialophora macrospora</name>
    <dbReference type="NCBI Taxonomy" id="1851006"/>
    <lineage>
        <taxon>Eukaryota</taxon>
        <taxon>Fungi</taxon>
        <taxon>Dikarya</taxon>
        <taxon>Ascomycota</taxon>
        <taxon>Pezizomycotina</taxon>
        <taxon>Eurotiomycetes</taxon>
        <taxon>Chaetothyriomycetidae</taxon>
        <taxon>Chaetothyriales</taxon>
        <taxon>Herpotrichiellaceae</taxon>
        <taxon>Phialophora</taxon>
    </lineage>
</organism>
<keyword evidence="2" id="KW-1133">Transmembrane helix</keyword>
<dbReference type="Gene3D" id="3.40.720.10">
    <property type="entry name" value="Alkaline Phosphatase, subunit A"/>
    <property type="match status" value="1"/>
</dbReference>
<dbReference type="EMBL" id="KN846963">
    <property type="protein sequence ID" value="KIW62337.1"/>
    <property type="molecule type" value="Genomic_DNA"/>
</dbReference>
<dbReference type="InterPro" id="IPR017850">
    <property type="entry name" value="Alkaline_phosphatase_core_sf"/>
</dbReference>
<dbReference type="GO" id="GO:0009141">
    <property type="term" value="P:nucleoside triphosphate metabolic process"/>
    <property type="evidence" value="ECO:0007669"/>
    <property type="project" value="TreeGrafter"/>
</dbReference>
<evidence type="ECO:0000313" key="3">
    <source>
        <dbReference type="EMBL" id="KIW62337.1"/>
    </source>
</evidence>
<dbReference type="Proteomes" id="UP000054266">
    <property type="component" value="Unassembled WGS sequence"/>
</dbReference>
<keyword evidence="2" id="KW-0472">Membrane</keyword>
<feature type="region of interest" description="Disordered" evidence="1">
    <location>
        <begin position="581"/>
        <end position="688"/>
    </location>
</feature>
<dbReference type="CDD" id="cd16018">
    <property type="entry name" value="Enpp"/>
    <property type="match status" value="1"/>
</dbReference>
<name>A0A0D2DIZ0_9EURO</name>
<evidence type="ECO:0000256" key="1">
    <source>
        <dbReference type="SAM" id="MobiDB-lite"/>
    </source>
</evidence>
<dbReference type="HOGENOM" id="CLU_017594_4_0_1"/>
<dbReference type="Pfam" id="PF01663">
    <property type="entry name" value="Phosphodiest"/>
    <property type="match status" value="1"/>
</dbReference>
<gene>
    <name evidence="3" type="ORF">PV04_10518</name>
</gene>
<dbReference type="GO" id="GO:0017111">
    <property type="term" value="F:ribonucleoside triphosphate phosphatase activity"/>
    <property type="evidence" value="ECO:0007669"/>
    <property type="project" value="TreeGrafter"/>
</dbReference>
<feature type="region of interest" description="Disordered" evidence="1">
    <location>
        <begin position="1"/>
        <end position="114"/>
    </location>
</feature>
<sequence length="720" mass="79844">MARDRDGLLSEKHYDDDAALVPSESESESGDENGEEEDVREDDRDILDETEEHEKLLHKPSRLERARGAFGLRDGMQDGGSSNKRAGKSRSHRSHKRGMSTPDKMEGGFTDTNSEDSFELQVSKWESKASKKSHRGRLALICLAIVGLFVGLLYGAHKASSNKHKLAPTEHRLTRYNNGTHIFRPTTILISLDGFRADFLNRNITPALKAFIASGVSPKYMLPSFPSVTFPNHFTLVTGLYPESHGVVSNQFWDPEFQEEFWYTNISVSMQPKWWNAEPLWVTAEHQGVRSAIHMWPGSEAHIPDVEPTYMDKYNGTEALPRKVDSILRWLDMPGDDDVAADVHEDLRPQFIAAYVPNVDADGHLYGPNSTEIRATIADVDSMLTMLVEGLLARNLTEIVNMVIVSDHGMATTSTSRLVQLDDLIDMSLVDHIDGWPLRGLRLKNPDRDVPILYEELSKEAAASGSFDVYTLETMPERYHFTKNDRIAPLWIVPKTGWAVVEKSSFDVAEALATGKEYAPKGLHGYDHEHPLMRAIFVARGPAFPHEANSQLPVFQNIEVYNIMCDSLGIVPHPNNGSLRLPLKTQGLHSENDNPGSEIVADPVEDEKSEGEDTSAPADDTDTSDVSPTDPPQGGDDSPADTPPEDGGASSETPPQGEDFTADPPPEQDEAPADEGEGEHRTSGSWWSFIHEQLEKAKEWAKEFVDSIKGNKEGEGDPPV</sequence>
<dbReference type="GO" id="GO:0047429">
    <property type="term" value="F:nucleoside triphosphate diphosphatase activity"/>
    <property type="evidence" value="ECO:0007669"/>
    <property type="project" value="TreeGrafter"/>
</dbReference>
<evidence type="ECO:0008006" key="5">
    <source>
        <dbReference type="Google" id="ProtNLM"/>
    </source>
</evidence>
<reference evidence="3 4" key="1">
    <citation type="submission" date="2015-01" db="EMBL/GenBank/DDBJ databases">
        <title>The Genome Sequence of Capronia semiimmersa CBS27337.</title>
        <authorList>
            <consortium name="The Broad Institute Genomics Platform"/>
            <person name="Cuomo C."/>
            <person name="de Hoog S."/>
            <person name="Gorbushina A."/>
            <person name="Stielow B."/>
            <person name="Teixiera M."/>
            <person name="Abouelleil A."/>
            <person name="Chapman S.B."/>
            <person name="Priest M."/>
            <person name="Young S.K."/>
            <person name="Wortman J."/>
            <person name="Nusbaum C."/>
            <person name="Birren B."/>
        </authorList>
    </citation>
    <scope>NUCLEOTIDE SEQUENCE [LARGE SCALE GENOMIC DNA]</scope>
    <source>
        <strain evidence="3 4">CBS 27337</strain>
    </source>
</reference>
<dbReference type="Gene3D" id="3.30.1360.180">
    <property type="match status" value="1"/>
</dbReference>
<feature type="compositionally biased region" description="Basic and acidic residues" evidence="1">
    <location>
        <begin position="1"/>
        <end position="16"/>
    </location>
</feature>
<feature type="compositionally biased region" description="Acidic residues" evidence="1">
    <location>
        <begin position="25"/>
        <end position="51"/>
    </location>
</feature>
<protein>
    <recommendedName>
        <fullName evidence="5">Ectonucleotide pyrophosphatase/phosphodiesterase family member 1/3</fullName>
    </recommendedName>
</protein>
<dbReference type="AlphaFoldDB" id="A0A0D2DIZ0"/>
<dbReference type="InterPro" id="IPR002591">
    <property type="entry name" value="Phosphodiest/P_Trfase"/>
</dbReference>
<feature type="compositionally biased region" description="Acidic residues" evidence="1">
    <location>
        <begin position="603"/>
        <end position="623"/>
    </location>
</feature>
<dbReference type="PANTHER" id="PTHR10151">
    <property type="entry name" value="ECTONUCLEOTIDE PYROPHOSPHATASE/PHOSPHODIESTERASE"/>
    <property type="match status" value="1"/>
</dbReference>
<accession>A0A0D2DIZ0</accession>
<dbReference type="PANTHER" id="PTHR10151:SF120">
    <property type="entry name" value="BIS(5'-ADENOSYL)-TRIPHOSPHATASE"/>
    <property type="match status" value="1"/>
</dbReference>
<dbReference type="SUPFAM" id="SSF53649">
    <property type="entry name" value="Alkaline phosphatase-like"/>
    <property type="match status" value="1"/>
</dbReference>
<feature type="transmembrane region" description="Helical" evidence="2">
    <location>
        <begin position="138"/>
        <end position="156"/>
    </location>
</feature>
<feature type="compositionally biased region" description="Acidic residues" evidence="1">
    <location>
        <begin position="666"/>
        <end position="677"/>
    </location>
</feature>
<feature type="compositionally biased region" description="Basic and acidic residues" evidence="1">
    <location>
        <begin position="52"/>
        <end position="67"/>
    </location>
</feature>
<dbReference type="STRING" id="5601.A0A0D2DIZ0"/>
<proteinExistence type="predicted"/>